<evidence type="ECO:0000256" key="1">
    <source>
        <dbReference type="SAM" id="Phobius"/>
    </source>
</evidence>
<protein>
    <recommendedName>
        <fullName evidence="4">Transmembrane protein</fullName>
    </recommendedName>
</protein>
<keyword evidence="1" id="KW-1133">Transmembrane helix</keyword>
<gene>
    <name evidence="2" type="ORF">BN1232_04092</name>
</gene>
<dbReference type="EMBL" id="CTEE01000001">
    <property type="protein sequence ID" value="CQD18029.1"/>
    <property type="molecule type" value="Genomic_DNA"/>
</dbReference>
<feature type="transmembrane region" description="Helical" evidence="1">
    <location>
        <begin position="147"/>
        <end position="169"/>
    </location>
</feature>
<dbReference type="OrthoDB" id="4699095at2"/>
<name>A0A0E4CPL6_MYCLN</name>
<keyword evidence="1" id="KW-0472">Membrane</keyword>
<feature type="transmembrane region" description="Helical" evidence="1">
    <location>
        <begin position="213"/>
        <end position="233"/>
    </location>
</feature>
<evidence type="ECO:0008006" key="4">
    <source>
        <dbReference type="Google" id="ProtNLM"/>
    </source>
</evidence>
<feature type="transmembrane region" description="Helical" evidence="1">
    <location>
        <begin position="181"/>
        <end position="201"/>
    </location>
</feature>
<evidence type="ECO:0000313" key="2">
    <source>
        <dbReference type="EMBL" id="CQD18029.1"/>
    </source>
</evidence>
<dbReference type="RefSeq" id="WP_090604468.1">
    <property type="nucleotide sequence ID" value="NZ_CTEE01000001.1"/>
</dbReference>
<accession>A0A0E4CPL6</accession>
<reference evidence="2 3" key="1">
    <citation type="submission" date="2015-03" db="EMBL/GenBank/DDBJ databases">
        <authorList>
            <person name="Urmite Genomes"/>
        </authorList>
    </citation>
    <scope>NUCLEOTIDE SEQUENCE [LARGE SCALE GENOMIC DNA]</scope>
    <source>
        <strain evidence="2 3">CSUR P1491</strain>
    </source>
</reference>
<evidence type="ECO:0000313" key="3">
    <source>
        <dbReference type="Proteomes" id="UP000199251"/>
    </source>
</evidence>
<keyword evidence="1" id="KW-0812">Transmembrane</keyword>
<organism evidence="2 3">
    <name type="scientific">Mycobacterium lentiflavum</name>
    <dbReference type="NCBI Taxonomy" id="141349"/>
    <lineage>
        <taxon>Bacteria</taxon>
        <taxon>Bacillati</taxon>
        <taxon>Actinomycetota</taxon>
        <taxon>Actinomycetes</taxon>
        <taxon>Mycobacteriales</taxon>
        <taxon>Mycobacteriaceae</taxon>
        <taxon>Mycobacterium</taxon>
        <taxon>Mycobacterium simiae complex</taxon>
    </lineage>
</organism>
<proteinExistence type="predicted"/>
<feature type="transmembrane region" description="Helical" evidence="1">
    <location>
        <begin position="24"/>
        <end position="46"/>
    </location>
</feature>
<dbReference type="AlphaFoldDB" id="A0A0E4CPL6"/>
<feature type="transmembrane region" description="Helical" evidence="1">
    <location>
        <begin position="66"/>
        <end position="89"/>
    </location>
</feature>
<sequence length="250" mass="28013">MTATIDDIGYENDLSRRRIRLACIWAWPVCVVTFGVFFAAIAGFIPPPGESWSAAQIAEFYANNRTAIRAGLIGAMFASALLLPFFTVVSSEIKKIEGPNALLAPIQYGAAVMLTVIFQIICLFWLLASFRPEISPEIIRAFNDYGWLCWTIFIPTYSMQYVCMAVAAFIDHRHHPVWPRWAAYCNVWVAVTGGGGVLAVFFKTGPFSWNGIIGFWIPTVVFVAVTCINAWLLHRRLRYECAPAWSDTAR</sequence>
<dbReference type="STRING" id="141349.BN1232_04092"/>
<dbReference type="Proteomes" id="UP000199251">
    <property type="component" value="Unassembled WGS sequence"/>
</dbReference>
<feature type="transmembrane region" description="Helical" evidence="1">
    <location>
        <begin position="101"/>
        <end position="127"/>
    </location>
</feature>